<keyword evidence="3 9" id="KW-1134">Transmembrane beta strand</keyword>
<evidence type="ECO:0000256" key="5">
    <source>
        <dbReference type="ARBA" id="ARBA00022729"/>
    </source>
</evidence>
<keyword evidence="5 11" id="KW-0732">Signal</keyword>
<dbReference type="SUPFAM" id="SSF56935">
    <property type="entry name" value="Porins"/>
    <property type="match status" value="1"/>
</dbReference>
<dbReference type="EMBL" id="CP002205">
    <property type="protein sequence ID" value="ADN08392.1"/>
    <property type="molecule type" value="Genomic_DNA"/>
</dbReference>
<accession>E0UUF6</accession>
<protein>
    <submittedName>
        <fullName evidence="14">TonB-dependent receptor</fullName>
    </submittedName>
</protein>
<dbReference type="GO" id="GO:0044718">
    <property type="term" value="P:siderophore transmembrane transport"/>
    <property type="evidence" value="ECO:0007669"/>
    <property type="project" value="TreeGrafter"/>
</dbReference>
<evidence type="ECO:0000256" key="7">
    <source>
        <dbReference type="ARBA" id="ARBA00023136"/>
    </source>
</evidence>
<evidence type="ECO:0000259" key="13">
    <source>
        <dbReference type="Pfam" id="PF07715"/>
    </source>
</evidence>
<keyword evidence="8 9" id="KW-0998">Cell outer membrane</keyword>
<gene>
    <name evidence="14" type="ordered locus">Saut_0343</name>
</gene>
<evidence type="ECO:0000256" key="1">
    <source>
        <dbReference type="ARBA" id="ARBA00004571"/>
    </source>
</evidence>
<organism evidence="14 15">
    <name type="scientific">Sulfurimonas autotrophica (strain ATCC BAA-671 / DSM 16294 / JCM 11897 / OK10)</name>
    <dbReference type="NCBI Taxonomy" id="563040"/>
    <lineage>
        <taxon>Bacteria</taxon>
        <taxon>Pseudomonadati</taxon>
        <taxon>Campylobacterota</taxon>
        <taxon>Epsilonproteobacteria</taxon>
        <taxon>Campylobacterales</taxon>
        <taxon>Sulfurimonadaceae</taxon>
        <taxon>Sulfurimonas</taxon>
    </lineage>
</organism>
<evidence type="ECO:0000256" key="8">
    <source>
        <dbReference type="ARBA" id="ARBA00023237"/>
    </source>
</evidence>
<feature type="chain" id="PRO_5003141528" evidence="11">
    <location>
        <begin position="18"/>
        <end position="656"/>
    </location>
</feature>
<feature type="signal peptide" evidence="11">
    <location>
        <begin position="1"/>
        <end position="17"/>
    </location>
</feature>
<dbReference type="RefSeq" id="WP_013326148.1">
    <property type="nucleotide sequence ID" value="NC_014506.1"/>
</dbReference>
<comment type="similarity">
    <text evidence="9 10">Belongs to the TonB-dependent receptor family.</text>
</comment>
<dbReference type="InterPro" id="IPR036942">
    <property type="entry name" value="Beta-barrel_TonB_sf"/>
</dbReference>
<reference evidence="15" key="1">
    <citation type="journal article" date="2010" name="Stand. Genomic Sci.">
        <title>Complete genome sequence of Sulfurimonas autotrophica type strain (OK10).</title>
        <authorList>
            <person name="Sikorski J."/>
            <person name="Munk C."/>
            <person name="Lapidus A."/>
            <person name="Djao O."/>
            <person name="Lucas S."/>
            <person name="Glavina Del Rio T."/>
            <person name="Nolan M."/>
            <person name="Tice H."/>
            <person name="Han C."/>
            <person name="Cheng J."/>
            <person name="Tapia R."/>
            <person name="Goodwin L."/>
            <person name="Pitluck S."/>
            <person name="Liolios K."/>
            <person name="Ivanova N."/>
            <person name="Mavromatis K."/>
            <person name="Mikhailova N."/>
            <person name="Pati A."/>
            <person name="Sims D."/>
            <person name="Meincke L."/>
            <person name="Brettin T."/>
            <person name="Detter J."/>
            <person name="Chen A."/>
            <person name="Palaniappan K."/>
            <person name="Land M."/>
            <person name="Hauser L."/>
            <person name="Chang Y."/>
            <person name="Jeffries C."/>
            <person name="Rohde M."/>
            <person name="Lang E."/>
            <person name="Spring S."/>
            <person name="Goker M."/>
            <person name="Woyke T."/>
            <person name="Bristow J."/>
            <person name="Eisen J."/>
            <person name="Markowitz V."/>
            <person name="Hugenholtz P."/>
            <person name="Kyrpides N."/>
            <person name="Klenk H."/>
        </authorList>
    </citation>
    <scope>NUCLEOTIDE SEQUENCE [LARGE SCALE GENOMIC DNA]</scope>
    <source>
        <strain evidence="15">ATCC BAA-671 / DSM 16294 / JCM 11897 / OK10</strain>
    </source>
</reference>
<dbReference type="InterPro" id="IPR010917">
    <property type="entry name" value="TonB_rcpt_CS"/>
</dbReference>
<keyword evidence="14" id="KW-0675">Receptor</keyword>
<dbReference type="PROSITE" id="PS52016">
    <property type="entry name" value="TONB_DEPENDENT_REC_3"/>
    <property type="match status" value="1"/>
</dbReference>
<feature type="domain" description="TonB-dependent receptor plug" evidence="13">
    <location>
        <begin position="30"/>
        <end position="127"/>
    </location>
</feature>
<sequence>MKKTITLSLLVFSSLYASEIELAPINVESTTITEVAQNAQTSADVAAALSTSVPGIDMSRRSGIANDVLIRGQKRDNISVEVDGTKVYGACPNRMDPPVSHILANQIDAIEVIEGPYDVENYGNLSGGLKISTKKPSKDFQGQVNLGFGSWNYKKFGATASGGNNLIRVLVTASTESSDQYHDGNSDTLAQQVKKQAPTGNQYQSQYEDMQAYKKNSMMAKAFVTTAKDQELQLSVTANRSDNILYPNSPMDAIYDDSNIYSVTYNIDNISDTYKNINLQYYYSDVDHPMSTEYRKSALTAANNKTNHMWTTMQGVKLKNSFDINSYNLLFGLDGSRRTWKGQYVNNVSGTVLGDSIDHALTKNSAVFAALEKQFDALHVKIGARYDHSTVRDDNSAHQANTYNGLGTNIFTTYALNSQNKLFLGLGQAYRVPDGRELYFLKGGLQGTPTLNQTKNQEVDFGYETDNDYFKLKVKGFYSKLKNYIYINSTKSTNIFENIDAKIYGAELSGSYYINDDITLDIGASYKRGKKDHALNSQTNTNLADIAPLRANAALNYEYANNSIATLEMQASKRWNNIDDDNGEQVLAGWAVFNAKIKHALNKKFDFTLGVNNMFNTTYAQSNTYTDLTLVTTGSGEKLLLNEPGRYIYTNLDFKF</sequence>
<dbReference type="OrthoDB" id="5332150at2"/>
<dbReference type="HOGENOM" id="CLU_014873_2_1_7"/>
<dbReference type="InterPro" id="IPR037066">
    <property type="entry name" value="Plug_dom_sf"/>
</dbReference>
<dbReference type="Proteomes" id="UP000007803">
    <property type="component" value="Chromosome"/>
</dbReference>
<proteinExistence type="inferred from homology"/>
<dbReference type="Gene3D" id="2.40.170.20">
    <property type="entry name" value="TonB-dependent receptor, beta-barrel domain"/>
    <property type="match status" value="1"/>
</dbReference>
<evidence type="ECO:0000256" key="10">
    <source>
        <dbReference type="RuleBase" id="RU003357"/>
    </source>
</evidence>
<keyword evidence="7 9" id="KW-0472">Membrane</keyword>
<dbReference type="eggNOG" id="COG4771">
    <property type="taxonomic scope" value="Bacteria"/>
</dbReference>
<evidence type="ECO:0000256" key="2">
    <source>
        <dbReference type="ARBA" id="ARBA00022448"/>
    </source>
</evidence>
<dbReference type="PANTHER" id="PTHR30069">
    <property type="entry name" value="TONB-DEPENDENT OUTER MEMBRANE RECEPTOR"/>
    <property type="match status" value="1"/>
</dbReference>
<dbReference type="CDD" id="cd01347">
    <property type="entry name" value="ligand_gated_channel"/>
    <property type="match status" value="1"/>
</dbReference>
<keyword evidence="2 9" id="KW-0813">Transport</keyword>
<evidence type="ECO:0000256" key="9">
    <source>
        <dbReference type="PROSITE-ProRule" id="PRU01360"/>
    </source>
</evidence>
<comment type="subcellular location">
    <subcellularLocation>
        <location evidence="1 9">Cell outer membrane</location>
        <topology evidence="1 9">Multi-pass membrane protein</topology>
    </subcellularLocation>
</comment>
<evidence type="ECO:0000313" key="14">
    <source>
        <dbReference type="EMBL" id="ADN08392.1"/>
    </source>
</evidence>
<evidence type="ECO:0000256" key="11">
    <source>
        <dbReference type="SAM" id="SignalP"/>
    </source>
</evidence>
<evidence type="ECO:0000256" key="4">
    <source>
        <dbReference type="ARBA" id="ARBA00022692"/>
    </source>
</evidence>
<dbReference type="InterPro" id="IPR000531">
    <property type="entry name" value="Beta-barrel_TonB"/>
</dbReference>
<evidence type="ECO:0000259" key="12">
    <source>
        <dbReference type="Pfam" id="PF00593"/>
    </source>
</evidence>
<dbReference type="Pfam" id="PF07715">
    <property type="entry name" value="Plug"/>
    <property type="match status" value="1"/>
</dbReference>
<dbReference type="AlphaFoldDB" id="E0UUF6"/>
<evidence type="ECO:0000256" key="3">
    <source>
        <dbReference type="ARBA" id="ARBA00022452"/>
    </source>
</evidence>
<evidence type="ECO:0000256" key="6">
    <source>
        <dbReference type="ARBA" id="ARBA00023077"/>
    </source>
</evidence>
<dbReference type="Pfam" id="PF00593">
    <property type="entry name" value="TonB_dep_Rec_b-barrel"/>
    <property type="match status" value="1"/>
</dbReference>
<evidence type="ECO:0000313" key="15">
    <source>
        <dbReference type="Proteomes" id="UP000007803"/>
    </source>
</evidence>
<keyword evidence="15" id="KW-1185">Reference proteome</keyword>
<keyword evidence="4 9" id="KW-0812">Transmembrane</keyword>
<dbReference type="GO" id="GO:0009279">
    <property type="term" value="C:cell outer membrane"/>
    <property type="evidence" value="ECO:0007669"/>
    <property type="project" value="UniProtKB-SubCell"/>
</dbReference>
<name>E0UUF6_SULAO</name>
<dbReference type="InterPro" id="IPR012910">
    <property type="entry name" value="Plug_dom"/>
</dbReference>
<dbReference type="Gene3D" id="2.170.130.10">
    <property type="entry name" value="TonB-dependent receptor, plug domain"/>
    <property type="match status" value="1"/>
</dbReference>
<dbReference type="PANTHER" id="PTHR30069:SF49">
    <property type="entry name" value="OUTER MEMBRANE PROTEIN C"/>
    <property type="match status" value="1"/>
</dbReference>
<dbReference type="KEGG" id="sua:Saut_0343"/>
<dbReference type="PROSITE" id="PS01156">
    <property type="entry name" value="TONB_DEPENDENT_REC_2"/>
    <property type="match status" value="1"/>
</dbReference>
<feature type="domain" description="TonB-dependent receptor-like beta-barrel" evidence="12">
    <location>
        <begin position="241"/>
        <end position="613"/>
    </location>
</feature>
<dbReference type="InterPro" id="IPR039426">
    <property type="entry name" value="TonB-dep_rcpt-like"/>
</dbReference>
<keyword evidence="6 10" id="KW-0798">TonB box</keyword>
<dbReference type="STRING" id="563040.Saut_0343"/>
<dbReference type="GO" id="GO:0015344">
    <property type="term" value="F:siderophore uptake transmembrane transporter activity"/>
    <property type="evidence" value="ECO:0007669"/>
    <property type="project" value="TreeGrafter"/>
</dbReference>